<feature type="signal peptide" evidence="1">
    <location>
        <begin position="1"/>
        <end position="29"/>
    </location>
</feature>
<evidence type="ECO:0000313" key="3">
    <source>
        <dbReference type="Proteomes" id="UP000198734"/>
    </source>
</evidence>
<keyword evidence="3" id="KW-1185">Reference proteome</keyword>
<dbReference type="Proteomes" id="UP000198734">
    <property type="component" value="Unassembled WGS sequence"/>
</dbReference>
<keyword evidence="1" id="KW-0732">Signal</keyword>
<dbReference type="Pfam" id="PF10783">
    <property type="entry name" value="DUF2599"/>
    <property type="match status" value="1"/>
</dbReference>
<dbReference type="EMBL" id="FOXU01000004">
    <property type="protein sequence ID" value="SFQ51849.1"/>
    <property type="molecule type" value="Genomic_DNA"/>
</dbReference>
<evidence type="ECO:0008006" key="4">
    <source>
        <dbReference type="Google" id="ProtNLM"/>
    </source>
</evidence>
<name>A0A1I5Z5U8_9BACI</name>
<dbReference type="OrthoDB" id="3035260at2"/>
<dbReference type="RefSeq" id="WP_139219913.1">
    <property type="nucleotide sequence ID" value="NZ_FOXU01000004.1"/>
</dbReference>
<proteinExistence type="predicted"/>
<protein>
    <recommendedName>
        <fullName evidence="4">DUF2599 domain-containing protein</fullName>
    </recommendedName>
</protein>
<gene>
    <name evidence="2" type="ORF">SAMN05421670_2425</name>
</gene>
<sequence length="268" mass="29830">MKSTCKKITSAFCIILILISSVHITPVNALEKKNKVSINLLTKVSKANAGSVKTASYSKVNEGDNTILHVSFVPSTASTTIQVPLELNKDESVTLYQNESRRTFNSGNIYNGQNRSIGIIDVEIVNNDEQAQLTTTVLDNNNLQLNVQSNNILSLVEIQVKMKVTSFSTYFTNSEWINRGKMASLSLSQKADITSSTNPNLNYAIKIDAWDKIKSIHDSDTNWYNAGGMQDQFDCHFDFAKKKNAWNLEPSRPDVDYFATVMASCNPK</sequence>
<organism evidence="2 3">
    <name type="scientific">Psychrobacillus psychrotolerans</name>
    <dbReference type="NCBI Taxonomy" id="126156"/>
    <lineage>
        <taxon>Bacteria</taxon>
        <taxon>Bacillati</taxon>
        <taxon>Bacillota</taxon>
        <taxon>Bacilli</taxon>
        <taxon>Bacillales</taxon>
        <taxon>Bacillaceae</taxon>
        <taxon>Psychrobacillus</taxon>
    </lineage>
</organism>
<dbReference type="InterPro" id="IPR019719">
    <property type="entry name" value="DUF2599"/>
</dbReference>
<evidence type="ECO:0000256" key="1">
    <source>
        <dbReference type="SAM" id="SignalP"/>
    </source>
</evidence>
<feature type="chain" id="PRO_5011659355" description="DUF2599 domain-containing protein" evidence="1">
    <location>
        <begin position="30"/>
        <end position="268"/>
    </location>
</feature>
<dbReference type="AlphaFoldDB" id="A0A1I5Z5U8"/>
<dbReference type="STRING" id="126156.SAMN05421670_2425"/>
<accession>A0A1I5Z5U8</accession>
<reference evidence="3" key="1">
    <citation type="submission" date="2016-10" db="EMBL/GenBank/DDBJ databases">
        <authorList>
            <person name="Varghese N."/>
            <person name="Submissions S."/>
        </authorList>
    </citation>
    <scope>NUCLEOTIDE SEQUENCE [LARGE SCALE GENOMIC DNA]</scope>
    <source>
        <strain evidence="3">DSM 11706</strain>
    </source>
</reference>
<evidence type="ECO:0000313" key="2">
    <source>
        <dbReference type="EMBL" id="SFQ51849.1"/>
    </source>
</evidence>